<feature type="signal peptide" evidence="2">
    <location>
        <begin position="1"/>
        <end position="17"/>
    </location>
</feature>
<accession>A0A0D2FGG8</accession>
<dbReference type="HOGENOM" id="CLU_849925_0_0_1"/>
<keyword evidence="4" id="KW-1185">Reference proteome</keyword>
<name>A0A0D2FGG8_9EURO</name>
<evidence type="ECO:0000256" key="2">
    <source>
        <dbReference type="SAM" id="SignalP"/>
    </source>
</evidence>
<reference evidence="3 4" key="1">
    <citation type="submission" date="2015-01" db="EMBL/GenBank/DDBJ databases">
        <title>The Genome Sequence of Fonsecaea pedrosoi CBS 271.37.</title>
        <authorList>
            <consortium name="The Broad Institute Genomics Platform"/>
            <person name="Cuomo C."/>
            <person name="de Hoog S."/>
            <person name="Gorbushina A."/>
            <person name="Stielow B."/>
            <person name="Teixiera M."/>
            <person name="Abouelleil A."/>
            <person name="Chapman S.B."/>
            <person name="Priest M."/>
            <person name="Young S.K."/>
            <person name="Wortman J."/>
            <person name="Nusbaum C."/>
            <person name="Birren B."/>
        </authorList>
    </citation>
    <scope>NUCLEOTIDE SEQUENCE [LARGE SCALE GENOMIC DNA]</scope>
    <source>
        <strain evidence="3 4">CBS 271.37</strain>
    </source>
</reference>
<dbReference type="AlphaFoldDB" id="A0A0D2FGG8"/>
<dbReference type="RefSeq" id="XP_013289600.1">
    <property type="nucleotide sequence ID" value="XM_013434146.1"/>
</dbReference>
<gene>
    <name evidence="3" type="ORF">Z517_01184</name>
</gene>
<dbReference type="Proteomes" id="UP000053029">
    <property type="component" value="Unassembled WGS sequence"/>
</dbReference>
<organism evidence="3 4">
    <name type="scientific">Fonsecaea pedrosoi CBS 271.37</name>
    <dbReference type="NCBI Taxonomy" id="1442368"/>
    <lineage>
        <taxon>Eukaryota</taxon>
        <taxon>Fungi</taxon>
        <taxon>Dikarya</taxon>
        <taxon>Ascomycota</taxon>
        <taxon>Pezizomycotina</taxon>
        <taxon>Eurotiomycetes</taxon>
        <taxon>Chaetothyriomycetidae</taxon>
        <taxon>Chaetothyriales</taxon>
        <taxon>Herpotrichiellaceae</taxon>
        <taxon>Fonsecaea</taxon>
    </lineage>
</organism>
<evidence type="ECO:0000313" key="3">
    <source>
        <dbReference type="EMBL" id="KIW85792.1"/>
    </source>
</evidence>
<proteinExistence type="predicted"/>
<feature type="chain" id="PRO_5002241923" evidence="2">
    <location>
        <begin position="18"/>
        <end position="373"/>
    </location>
</feature>
<evidence type="ECO:0000313" key="4">
    <source>
        <dbReference type="Proteomes" id="UP000053029"/>
    </source>
</evidence>
<keyword evidence="2" id="KW-0732">Signal</keyword>
<dbReference type="GeneID" id="25300674"/>
<feature type="region of interest" description="Disordered" evidence="1">
    <location>
        <begin position="122"/>
        <end position="146"/>
    </location>
</feature>
<dbReference type="OrthoDB" id="4160117at2759"/>
<protein>
    <submittedName>
        <fullName evidence="3">Uncharacterized protein</fullName>
    </submittedName>
</protein>
<dbReference type="EMBL" id="KN846969">
    <property type="protein sequence ID" value="KIW85792.1"/>
    <property type="molecule type" value="Genomic_DNA"/>
</dbReference>
<dbReference type="VEuPathDB" id="FungiDB:Z517_01184"/>
<sequence>MPSKVVLLSAIVACGSAALLSEQRSQPVDNGVKVILGVPESSSQIRSPLPMQNILAFPNLPAELRKRATNTDKGCFTVMGDTCEDPFGFFACAADANSGECILSARCTINFEDCLSEEASLQSRQDGGGSPFDPELNLRSSDETDSSVNAELVERGEIRSNAVDNNHLEAREDARISDEIQAAVPAEVKHTMLNDANAAESLANEFTGGSVPQWFARLPASVTNYYATITPPPTMIAYALRDATIDPERQSVENWIASIQSYKELIASVSRAASSESDSARRLSKAASEKSKWASEERDGLLQTSAWEQSRLALSMSSHAAVESSYAASASRTVYDRKAEDGEGNGAYIGDARLALGSSIVGAVVCLGLAFGL</sequence>
<evidence type="ECO:0000256" key="1">
    <source>
        <dbReference type="SAM" id="MobiDB-lite"/>
    </source>
</evidence>